<gene>
    <name evidence="1" type="ORF">EDD71_10373</name>
</gene>
<dbReference type="AlphaFoldDB" id="A0A4R7KU76"/>
<dbReference type="EMBL" id="SOAZ01000003">
    <property type="protein sequence ID" value="TDT62800.1"/>
    <property type="molecule type" value="Genomic_DNA"/>
</dbReference>
<dbReference type="Gene3D" id="3.40.50.300">
    <property type="entry name" value="P-loop containing nucleotide triphosphate hydrolases"/>
    <property type="match status" value="1"/>
</dbReference>
<dbReference type="RefSeq" id="WP_133627202.1">
    <property type="nucleotide sequence ID" value="NZ_SOAZ01000003.1"/>
</dbReference>
<proteinExistence type="predicted"/>
<evidence type="ECO:0000313" key="1">
    <source>
        <dbReference type="EMBL" id="TDT62800.1"/>
    </source>
</evidence>
<keyword evidence="2" id="KW-1185">Reference proteome</keyword>
<dbReference type="Proteomes" id="UP000295325">
    <property type="component" value="Unassembled WGS sequence"/>
</dbReference>
<accession>A0A4R7KU76</accession>
<reference evidence="1 2" key="1">
    <citation type="submission" date="2019-03" db="EMBL/GenBank/DDBJ databases">
        <title>Genomic Encyclopedia of Type Strains, Phase IV (KMG-IV): sequencing the most valuable type-strain genomes for metagenomic binning, comparative biology and taxonomic classification.</title>
        <authorList>
            <person name="Goeker M."/>
        </authorList>
    </citation>
    <scope>NUCLEOTIDE SEQUENCE [LARGE SCALE GENOMIC DNA]</scope>
    <source>
        <strain evidence="1 2">DSM 24455</strain>
    </source>
</reference>
<protein>
    <submittedName>
        <fullName evidence="1">Uncharacterized protein</fullName>
    </submittedName>
</protein>
<dbReference type="SUPFAM" id="SSF52540">
    <property type="entry name" value="P-loop containing nucleoside triphosphate hydrolases"/>
    <property type="match status" value="1"/>
</dbReference>
<sequence length="99" mass="11376">MCKLWDRKDKYGSELSKWMMQKVSICSCLITQLKIILINEPVIGLGPKTIKITKNINIRTQGKGCIHTYKYASSGFGSGFVRQDTHYEGWKNSLHPRQE</sequence>
<dbReference type="InterPro" id="IPR027417">
    <property type="entry name" value="P-loop_NTPase"/>
</dbReference>
<evidence type="ECO:0000313" key="2">
    <source>
        <dbReference type="Proteomes" id="UP000295325"/>
    </source>
</evidence>
<name>A0A4R7KU76_9CLOT</name>
<organism evidence="1 2">
    <name type="scientific">Fonticella tunisiensis</name>
    <dbReference type="NCBI Taxonomy" id="1096341"/>
    <lineage>
        <taxon>Bacteria</taxon>
        <taxon>Bacillati</taxon>
        <taxon>Bacillota</taxon>
        <taxon>Clostridia</taxon>
        <taxon>Eubacteriales</taxon>
        <taxon>Clostridiaceae</taxon>
        <taxon>Fonticella</taxon>
    </lineage>
</organism>
<comment type="caution">
    <text evidence="1">The sequence shown here is derived from an EMBL/GenBank/DDBJ whole genome shotgun (WGS) entry which is preliminary data.</text>
</comment>